<sequence length="891" mass="93973">MPADLLFERELALEQLRQVVGAARSGAGAAALVTGVPGIGKTRLLASLVTEAAAAGVECVTAVGHALESGYGFGVVRQLFAQLPDHVVDLDGVPVAAPAGPDSDALFPTLQALVDAMTRSAKQRPLVVVVDDAQWVDEPSLRFLHFLSRRLRQSGVGLVVAARTGELAPSAVFAELTAALAEQEVALPPLTHDGVAAVLRARLGDVADEFVDACEKWTSGNPFYLAELMAAMTAEGMVPTVDGAAALSSLAPGTIGRLVLVRIARAGDAAVSLVQAVAVLGDAPSLVAAARLASLEVASAGAAAAALMGLDVLDADLRFAHPVVREAVYDDIAAPLRAARHLEAAQVLRQLGASIDAVAAQLLLAPPTGEQWATDVLQRAARTAVSQGAPEAAARMLRHAFGDEGADASSALLQEAEDRIDLDVTRTHLLWITGRSSEAIRLAERTAEDRSGDRTQEAEAAPDAMLAMKLMLQCVTPGSGRPSQELLERFAALSGATQVERDCLLPVILYRTSTGTPVEEVMPLVRRITEDAPPGSAERRSPATWLFLLLHLGEVERTLAFADRYLAAARRTDSVMWRSEALTVRALACYRLGRIAEAEADAREALVGVDASYAVTAPVAAATLMYALLELGDVTGASAVADTFAFPSHREDTAFASVAEAAIGRVRARAGDREGGLRMLLHAGERLDAVEWLITELAPWRIDAAQVLTTLGRRDEARAVVEPAYDVARRFGAPSGLGRALRVRALVEEPADLDLLREAVDVYAGGPMRLKLAHAQVDLGAALRRGGARTDARAHLAEGMDLARQCGAAPLQERAEAELQAAGARPRTAATTGVEALTAAEARVARLARNGLRNVDIARELFIQPTTVEKHLASVFRKLDIEGRAEIPDLG</sequence>
<dbReference type="GO" id="GO:0006355">
    <property type="term" value="P:regulation of DNA-templated transcription"/>
    <property type="evidence" value="ECO:0007669"/>
    <property type="project" value="InterPro"/>
</dbReference>
<dbReference type="PANTHER" id="PTHR16305">
    <property type="entry name" value="TESTICULAR SOLUBLE ADENYLYL CYCLASE"/>
    <property type="match status" value="1"/>
</dbReference>
<dbReference type="SMART" id="SM00421">
    <property type="entry name" value="HTH_LUXR"/>
    <property type="match status" value="1"/>
</dbReference>
<dbReference type="GO" id="GO:0004016">
    <property type="term" value="F:adenylate cyclase activity"/>
    <property type="evidence" value="ECO:0007669"/>
    <property type="project" value="TreeGrafter"/>
</dbReference>
<dbReference type="InterPro" id="IPR016032">
    <property type="entry name" value="Sig_transdc_resp-reg_C-effctor"/>
</dbReference>
<dbReference type="Gene3D" id="3.40.50.300">
    <property type="entry name" value="P-loop containing nucleotide triphosphate hydrolases"/>
    <property type="match status" value="1"/>
</dbReference>
<gene>
    <name evidence="4" type="ORF">F0U44_05490</name>
</gene>
<dbReference type="SUPFAM" id="SSF46894">
    <property type="entry name" value="C-terminal effector domain of the bipartite response regulators"/>
    <property type="match status" value="1"/>
</dbReference>
<evidence type="ECO:0000313" key="5">
    <source>
        <dbReference type="Proteomes" id="UP000325003"/>
    </source>
</evidence>
<dbReference type="InterPro" id="IPR036388">
    <property type="entry name" value="WH-like_DNA-bd_sf"/>
</dbReference>
<dbReference type="SUPFAM" id="SSF52540">
    <property type="entry name" value="P-loop containing nucleoside triphosphate hydrolases"/>
    <property type="match status" value="1"/>
</dbReference>
<dbReference type="AlphaFoldDB" id="A0A5B1LMM3"/>
<dbReference type="PROSITE" id="PS00622">
    <property type="entry name" value="HTH_LUXR_1"/>
    <property type="match status" value="1"/>
</dbReference>
<dbReference type="SUPFAM" id="SSF48452">
    <property type="entry name" value="TPR-like"/>
    <property type="match status" value="1"/>
</dbReference>
<dbReference type="InterPro" id="IPR011990">
    <property type="entry name" value="TPR-like_helical_dom_sf"/>
</dbReference>
<evidence type="ECO:0000259" key="3">
    <source>
        <dbReference type="PROSITE" id="PS50043"/>
    </source>
</evidence>
<dbReference type="Pfam" id="PF00196">
    <property type="entry name" value="GerE"/>
    <property type="match status" value="1"/>
</dbReference>
<dbReference type="InterPro" id="IPR041664">
    <property type="entry name" value="AAA_16"/>
</dbReference>
<dbReference type="PANTHER" id="PTHR16305:SF35">
    <property type="entry name" value="TRANSCRIPTIONAL ACTIVATOR DOMAIN"/>
    <property type="match status" value="1"/>
</dbReference>
<dbReference type="GO" id="GO:0005524">
    <property type="term" value="F:ATP binding"/>
    <property type="evidence" value="ECO:0007669"/>
    <property type="project" value="UniProtKB-KW"/>
</dbReference>
<keyword evidence="5" id="KW-1185">Reference proteome</keyword>
<evidence type="ECO:0000256" key="1">
    <source>
        <dbReference type="ARBA" id="ARBA00022741"/>
    </source>
</evidence>
<dbReference type="GO" id="GO:0003677">
    <property type="term" value="F:DNA binding"/>
    <property type="evidence" value="ECO:0007669"/>
    <property type="project" value="InterPro"/>
</dbReference>
<dbReference type="GO" id="GO:0005737">
    <property type="term" value="C:cytoplasm"/>
    <property type="evidence" value="ECO:0007669"/>
    <property type="project" value="TreeGrafter"/>
</dbReference>
<dbReference type="PROSITE" id="PS50043">
    <property type="entry name" value="HTH_LUXR_2"/>
    <property type="match status" value="1"/>
</dbReference>
<name>A0A5B1LMM3_9ACTN</name>
<evidence type="ECO:0000313" key="4">
    <source>
        <dbReference type="EMBL" id="KAA1421726.1"/>
    </source>
</evidence>
<dbReference type="RefSeq" id="WP_149727187.1">
    <property type="nucleotide sequence ID" value="NZ_VUJV01000001.1"/>
</dbReference>
<dbReference type="EMBL" id="VUJV01000001">
    <property type="protein sequence ID" value="KAA1421726.1"/>
    <property type="molecule type" value="Genomic_DNA"/>
</dbReference>
<feature type="domain" description="HTH luxR-type" evidence="3">
    <location>
        <begin position="830"/>
        <end position="891"/>
    </location>
</feature>
<reference evidence="4 5" key="2">
    <citation type="submission" date="2019-09" db="EMBL/GenBank/DDBJ databases">
        <authorList>
            <person name="Jin C."/>
        </authorList>
    </citation>
    <scope>NUCLEOTIDE SEQUENCE [LARGE SCALE GENOMIC DNA]</scope>
    <source>
        <strain evidence="4 5">BN130099</strain>
    </source>
</reference>
<comment type="caution">
    <text evidence="4">The sequence shown here is derived from an EMBL/GenBank/DDBJ whole genome shotgun (WGS) entry which is preliminary data.</text>
</comment>
<dbReference type="CDD" id="cd06170">
    <property type="entry name" value="LuxR_C_like"/>
    <property type="match status" value="1"/>
</dbReference>
<dbReference type="Proteomes" id="UP000325003">
    <property type="component" value="Unassembled WGS sequence"/>
</dbReference>
<accession>A0A5B1LMM3</accession>
<dbReference type="Gene3D" id="1.10.10.10">
    <property type="entry name" value="Winged helix-like DNA-binding domain superfamily/Winged helix DNA-binding domain"/>
    <property type="match status" value="1"/>
</dbReference>
<organism evidence="4 5">
    <name type="scientific">Nocardioides humilatus</name>
    <dbReference type="NCBI Taxonomy" id="2607660"/>
    <lineage>
        <taxon>Bacteria</taxon>
        <taxon>Bacillati</taxon>
        <taxon>Actinomycetota</taxon>
        <taxon>Actinomycetes</taxon>
        <taxon>Propionibacteriales</taxon>
        <taxon>Nocardioidaceae</taxon>
        <taxon>Nocardioides</taxon>
    </lineage>
</organism>
<evidence type="ECO:0000256" key="2">
    <source>
        <dbReference type="ARBA" id="ARBA00022840"/>
    </source>
</evidence>
<keyword evidence="2" id="KW-0067">ATP-binding</keyword>
<dbReference type="Pfam" id="PF13191">
    <property type="entry name" value="AAA_16"/>
    <property type="match status" value="1"/>
</dbReference>
<protein>
    <submittedName>
        <fullName evidence="4">AAA family ATPase</fullName>
    </submittedName>
</protein>
<dbReference type="InterPro" id="IPR000792">
    <property type="entry name" value="Tscrpt_reg_LuxR_C"/>
</dbReference>
<keyword evidence="1" id="KW-0547">Nucleotide-binding</keyword>
<dbReference type="PRINTS" id="PR00038">
    <property type="entry name" value="HTHLUXR"/>
</dbReference>
<proteinExistence type="predicted"/>
<reference evidence="4 5" key="1">
    <citation type="submission" date="2019-09" db="EMBL/GenBank/DDBJ databases">
        <title>Nocardioides panacisoli sp. nov., isolated from the soil of a ginseng field.</title>
        <authorList>
            <person name="Cho C."/>
        </authorList>
    </citation>
    <scope>NUCLEOTIDE SEQUENCE [LARGE SCALE GENOMIC DNA]</scope>
    <source>
        <strain evidence="4 5">BN130099</strain>
    </source>
</reference>
<dbReference type="InterPro" id="IPR027417">
    <property type="entry name" value="P-loop_NTPase"/>
</dbReference>